<evidence type="ECO:0000313" key="2">
    <source>
        <dbReference type="Proteomes" id="UP001206925"/>
    </source>
</evidence>
<gene>
    <name evidence="1" type="ORF">M8C21_030883</name>
</gene>
<protein>
    <submittedName>
        <fullName evidence="1">Uncharacterized protein</fullName>
    </submittedName>
</protein>
<name>A0AAD5CYB5_AMBAR</name>
<proteinExistence type="predicted"/>
<reference evidence="1" key="1">
    <citation type="submission" date="2022-06" db="EMBL/GenBank/DDBJ databases">
        <title>Uncovering the hologenomic basis of an extraordinary plant invasion.</title>
        <authorList>
            <person name="Bieker V.C."/>
            <person name="Martin M.D."/>
            <person name="Gilbert T."/>
            <person name="Hodgins K."/>
            <person name="Battlay P."/>
            <person name="Petersen B."/>
            <person name="Wilson J."/>
        </authorList>
    </citation>
    <scope>NUCLEOTIDE SEQUENCE</scope>
    <source>
        <strain evidence="1">AA19_3_7</strain>
        <tissue evidence="1">Leaf</tissue>
    </source>
</reference>
<sequence length="16" mass="2086">MRFIKICRANHQWRLI</sequence>
<dbReference type="Proteomes" id="UP001206925">
    <property type="component" value="Unassembled WGS sequence"/>
</dbReference>
<evidence type="ECO:0000313" key="1">
    <source>
        <dbReference type="EMBL" id="KAI7749239.1"/>
    </source>
</evidence>
<organism evidence="1 2">
    <name type="scientific">Ambrosia artemisiifolia</name>
    <name type="common">Common ragweed</name>
    <dbReference type="NCBI Taxonomy" id="4212"/>
    <lineage>
        <taxon>Eukaryota</taxon>
        <taxon>Viridiplantae</taxon>
        <taxon>Streptophyta</taxon>
        <taxon>Embryophyta</taxon>
        <taxon>Tracheophyta</taxon>
        <taxon>Spermatophyta</taxon>
        <taxon>Magnoliopsida</taxon>
        <taxon>eudicotyledons</taxon>
        <taxon>Gunneridae</taxon>
        <taxon>Pentapetalae</taxon>
        <taxon>asterids</taxon>
        <taxon>campanulids</taxon>
        <taxon>Asterales</taxon>
        <taxon>Asteraceae</taxon>
        <taxon>Asteroideae</taxon>
        <taxon>Heliantheae alliance</taxon>
        <taxon>Heliantheae</taxon>
        <taxon>Ambrosia</taxon>
    </lineage>
</organism>
<keyword evidence="2" id="KW-1185">Reference proteome</keyword>
<dbReference type="EMBL" id="JAMZMK010006391">
    <property type="protein sequence ID" value="KAI7749239.1"/>
    <property type="molecule type" value="Genomic_DNA"/>
</dbReference>
<comment type="caution">
    <text evidence="1">The sequence shown here is derived from an EMBL/GenBank/DDBJ whole genome shotgun (WGS) entry which is preliminary data.</text>
</comment>
<dbReference type="AlphaFoldDB" id="A0AAD5CYB5"/>
<feature type="non-terminal residue" evidence="1">
    <location>
        <position position="16"/>
    </location>
</feature>
<accession>A0AAD5CYB5</accession>